<sequence>MDLDILLPFHRVDNYFEEALNSIYESKSVSYNLIAIDDRPDQSKDISSFFKKFKFHTILSTGGGRGYGKALQVGSVALDAPHTALFNADDLVHPLRFKLQIEKLSDSELSITGLERVKFDGGHSSSMSGVMRSDFYHPIFLLFGAYGANASWCMRKEWWVQNAFFDDLDCLDWRIAMSAFPSTKISFINRPLYLYRKHSTQITADRERYRHRLFPVYEKWVQLAKSYSLEANSKPLFDAVATPWLPGEGLPSSEMTEWTNHVMKFGNHFEPTLQIDLRKIITRRYLFASRNSNHSMVSRVAYAKRGLPEFLPLLRDTLY</sequence>
<dbReference type="PANTHER" id="PTHR22916:SF3">
    <property type="entry name" value="UDP-GLCNAC:BETAGAL BETA-1,3-N-ACETYLGLUCOSAMINYLTRANSFERASE-LIKE PROTEIN 1"/>
    <property type="match status" value="1"/>
</dbReference>
<gene>
    <name evidence="2" type="ORF">UFOPK3614_00511</name>
</gene>
<dbReference type="Pfam" id="PF00535">
    <property type="entry name" value="Glycos_transf_2"/>
    <property type="match status" value="1"/>
</dbReference>
<name>A0A6J7H135_9ZZZZ</name>
<feature type="domain" description="Glycosyltransferase 2-like" evidence="1">
    <location>
        <begin position="5"/>
        <end position="122"/>
    </location>
</feature>
<dbReference type="CDD" id="cd00761">
    <property type="entry name" value="Glyco_tranf_GTA_type"/>
    <property type="match status" value="1"/>
</dbReference>
<protein>
    <submittedName>
        <fullName evidence="2">Unannotated protein</fullName>
    </submittedName>
</protein>
<evidence type="ECO:0000259" key="1">
    <source>
        <dbReference type="Pfam" id="PF00535"/>
    </source>
</evidence>
<evidence type="ECO:0000313" key="2">
    <source>
        <dbReference type="EMBL" id="CAB4914551.1"/>
    </source>
</evidence>
<proteinExistence type="predicted"/>
<dbReference type="EMBL" id="CAFBMS010000020">
    <property type="protein sequence ID" value="CAB4914551.1"/>
    <property type="molecule type" value="Genomic_DNA"/>
</dbReference>
<dbReference type="GO" id="GO:0016758">
    <property type="term" value="F:hexosyltransferase activity"/>
    <property type="evidence" value="ECO:0007669"/>
    <property type="project" value="UniProtKB-ARBA"/>
</dbReference>
<dbReference type="PANTHER" id="PTHR22916">
    <property type="entry name" value="GLYCOSYLTRANSFERASE"/>
    <property type="match status" value="1"/>
</dbReference>
<organism evidence="2">
    <name type="scientific">freshwater metagenome</name>
    <dbReference type="NCBI Taxonomy" id="449393"/>
    <lineage>
        <taxon>unclassified sequences</taxon>
        <taxon>metagenomes</taxon>
        <taxon>ecological metagenomes</taxon>
    </lineage>
</organism>
<dbReference type="InterPro" id="IPR001173">
    <property type="entry name" value="Glyco_trans_2-like"/>
</dbReference>
<dbReference type="SUPFAM" id="SSF53448">
    <property type="entry name" value="Nucleotide-diphospho-sugar transferases"/>
    <property type="match status" value="1"/>
</dbReference>
<dbReference type="AlphaFoldDB" id="A0A6J7H135"/>
<reference evidence="2" key="1">
    <citation type="submission" date="2020-05" db="EMBL/GenBank/DDBJ databases">
        <authorList>
            <person name="Chiriac C."/>
            <person name="Salcher M."/>
            <person name="Ghai R."/>
            <person name="Kavagutti S V."/>
        </authorList>
    </citation>
    <scope>NUCLEOTIDE SEQUENCE</scope>
</reference>
<dbReference type="InterPro" id="IPR029044">
    <property type="entry name" value="Nucleotide-diphossugar_trans"/>
</dbReference>
<accession>A0A6J7H135</accession>
<dbReference type="Gene3D" id="3.90.550.10">
    <property type="entry name" value="Spore Coat Polysaccharide Biosynthesis Protein SpsA, Chain A"/>
    <property type="match status" value="1"/>
</dbReference>